<dbReference type="AlphaFoldDB" id="A0A432XEL1"/>
<protein>
    <recommendedName>
        <fullName evidence="3">Copper chaperone PCu(A)C</fullName>
    </recommendedName>
</protein>
<dbReference type="PANTHER" id="PTHR36302:SF1">
    <property type="entry name" value="COPPER CHAPERONE PCU(A)C"/>
    <property type="match status" value="1"/>
</dbReference>
<name>A0A432XEL1_9GAMM</name>
<dbReference type="Proteomes" id="UP000286678">
    <property type="component" value="Unassembled WGS sequence"/>
</dbReference>
<evidence type="ECO:0000313" key="1">
    <source>
        <dbReference type="EMBL" id="RUO47184.1"/>
    </source>
</evidence>
<dbReference type="InterPro" id="IPR007410">
    <property type="entry name" value="LpqE-like"/>
</dbReference>
<dbReference type="PANTHER" id="PTHR36302">
    <property type="entry name" value="BLR7088 PROTEIN"/>
    <property type="match status" value="1"/>
</dbReference>
<dbReference type="SUPFAM" id="SSF110087">
    <property type="entry name" value="DR1885-like metal-binding protein"/>
    <property type="match status" value="1"/>
</dbReference>
<keyword evidence="2" id="KW-1185">Reference proteome</keyword>
<comment type="caution">
    <text evidence="1">The sequence shown here is derived from an EMBL/GenBank/DDBJ whole genome shotgun (WGS) entry which is preliminary data.</text>
</comment>
<dbReference type="Pfam" id="PF04314">
    <property type="entry name" value="PCuAC"/>
    <property type="match status" value="1"/>
</dbReference>
<dbReference type="Gene3D" id="2.60.40.1890">
    <property type="entry name" value="PCu(A)C copper chaperone"/>
    <property type="match status" value="1"/>
</dbReference>
<gene>
    <name evidence="1" type="ORF">CWE21_08255</name>
</gene>
<dbReference type="InterPro" id="IPR036182">
    <property type="entry name" value="PCuAC_sf"/>
</dbReference>
<evidence type="ECO:0000313" key="2">
    <source>
        <dbReference type="Proteomes" id="UP000286678"/>
    </source>
</evidence>
<sequence>MIHYGEKLVKVIRQLALAACLVLPLSGWAEVVVSDAWVKPTIPGTENGAGYFVIENQGTSAVTLVGVKTDVARASEVHQHVMNDEGMMRMRRVPELTLAAGEQVTFQPGSYHVMFFGVKNPFKVGSSVAFQLQFADADALDVVAEVRPLK</sequence>
<accession>A0A432XEL1</accession>
<dbReference type="InterPro" id="IPR058248">
    <property type="entry name" value="Lxx211020-like"/>
</dbReference>
<organism evidence="1 2">
    <name type="scientific">Pseudidiomarina aquimaris</name>
    <dbReference type="NCBI Taxonomy" id="641841"/>
    <lineage>
        <taxon>Bacteria</taxon>
        <taxon>Pseudomonadati</taxon>
        <taxon>Pseudomonadota</taxon>
        <taxon>Gammaproteobacteria</taxon>
        <taxon>Alteromonadales</taxon>
        <taxon>Idiomarinaceae</taxon>
        <taxon>Pseudidiomarina</taxon>
    </lineage>
</organism>
<proteinExistence type="predicted"/>
<evidence type="ECO:0008006" key="3">
    <source>
        <dbReference type="Google" id="ProtNLM"/>
    </source>
</evidence>
<dbReference type="EMBL" id="PIPT01000006">
    <property type="protein sequence ID" value="RUO47184.1"/>
    <property type="molecule type" value="Genomic_DNA"/>
</dbReference>
<reference evidence="2" key="1">
    <citation type="journal article" date="2018" name="Front. Microbiol.">
        <title>Genome-Based Analysis Reveals the Taxonomy and Diversity of the Family Idiomarinaceae.</title>
        <authorList>
            <person name="Liu Y."/>
            <person name="Lai Q."/>
            <person name="Shao Z."/>
        </authorList>
    </citation>
    <scope>NUCLEOTIDE SEQUENCE [LARGE SCALE GENOMIC DNA]</scope>
    <source>
        <strain evidence="2">SW15</strain>
    </source>
</reference>